<evidence type="ECO:0000256" key="7">
    <source>
        <dbReference type="SAM" id="Phobius"/>
    </source>
</evidence>
<keyword evidence="4" id="KW-0325">Glycoprotein</keyword>
<organism evidence="8 9">
    <name type="scientific">Neocucurbitaria cava</name>
    <dbReference type="NCBI Taxonomy" id="798079"/>
    <lineage>
        <taxon>Eukaryota</taxon>
        <taxon>Fungi</taxon>
        <taxon>Dikarya</taxon>
        <taxon>Ascomycota</taxon>
        <taxon>Pezizomycotina</taxon>
        <taxon>Dothideomycetes</taxon>
        <taxon>Pleosporomycetidae</taxon>
        <taxon>Pleosporales</taxon>
        <taxon>Pleosporineae</taxon>
        <taxon>Cucurbitariaceae</taxon>
        <taxon>Neocucurbitaria</taxon>
    </lineage>
</organism>
<dbReference type="AlphaFoldDB" id="A0A9W8Y0T3"/>
<feature type="transmembrane region" description="Helical" evidence="7">
    <location>
        <begin position="400"/>
        <end position="425"/>
    </location>
</feature>
<evidence type="ECO:0000313" key="8">
    <source>
        <dbReference type="EMBL" id="KAJ4364452.1"/>
    </source>
</evidence>
<dbReference type="OrthoDB" id="421038at2759"/>
<evidence type="ECO:0000313" key="9">
    <source>
        <dbReference type="Proteomes" id="UP001140560"/>
    </source>
</evidence>
<comment type="subcellular location">
    <subcellularLocation>
        <location evidence="1 5">Cell membrane</location>
        <topology evidence="1 5">Lipid-anchor</topology>
        <topology evidence="1 5">GPI-anchor</topology>
    </subcellularLocation>
</comment>
<dbReference type="PANTHER" id="PTHR31468">
    <property type="entry name" value="1,3-BETA-GLUCANOSYLTRANSFERASE GAS1"/>
    <property type="match status" value="1"/>
</dbReference>
<dbReference type="EC" id="2.4.1.-" evidence="5"/>
<sequence length="564" mass="61578">MTRIQRLIAAALIACRAAVGIPTIEVKGSKFFTSDGDQFYVKGIVYQSANSSTNYLTNGAQCKIDAKLIAATGANVIRVYSIDPTLSLDECMQAFADENIYVICDMSTPTYMIDKNDPKWTLNLRNQFAKVLDGLHQYDNLFALFAGNEVIVEPNTTVAAPAVKAVIADMKAYRDLMQYRKIPIGYSATDTRTSTSLQDYLDCGNDTIAADFFGLNSYAWCGDSSFVESGYSQLYDRAEGYDIPIFLSETGCNVIEPRDFADQNALLGRQMNDRYSGSIIYEWNNDTTGYGIVNYPNSVATGTPTLLPEYTSLQSRWSTLSPVGVKATAYSPSLAKRDCPKSTTSVWSVQVKDGTVLPTLGLSGFTAPTGSQTTRKTGGATSGTTAGSSPDNTSGGGSKALGPGAIAGIVIGAVALLLAIVLIALRLRRRKKNKAKEVVVNQGEDAPFKGELDGNGVSRNVPQQGAYQEMQAAKDTQEIGTAQAQYELRGEERPGELYEQQHQAVHDTSNFHEPQYPEQPQPAVEPSPHVQAQRRREMEWLEAEETRMRQQRERLMQQGSQNVG</sequence>
<gene>
    <name evidence="8" type="ORF">N0V83_009046</name>
</gene>
<name>A0A9W8Y0T3_9PLEO</name>
<feature type="compositionally biased region" description="Basic and acidic residues" evidence="6">
    <location>
        <begin position="534"/>
        <end position="555"/>
    </location>
</feature>
<dbReference type="GO" id="GO:0042124">
    <property type="term" value="F:1,3-beta-glucanosyltransferase activity"/>
    <property type="evidence" value="ECO:0007669"/>
    <property type="project" value="TreeGrafter"/>
</dbReference>
<feature type="compositionally biased region" description="Polar residues" evidence="6">
    <location>
        <begin position="366"/>
        <end position="376"/>
    </location>
</feature>
<feature type="chain" id="PRO_5041016050" description="1,3-beta-glucanosyltransferase" evidence="5">
    <location>
        <begin position="21"/>
        <end position="564"/>
    </location>
</feature>
<dbReference type="SUPFAM" id="SSF51445">
    <property type="entry name" value="(Trans)glycosidases"/>
    <property type="match status" value="1"/>
</dbReference>
<evidence type="ECO:0000256" key="3">
    <source>
        <dbReference type="ARBA" id="ARBA00022729"/>
    </source>
</evidence>
<feature type="compositionally biased region" description="Polar residues" evidence="6">
    <location>
        <begin position="500"/>
        <end position="512"/>
    </location>
</feature>
<dbReference type="InterPro" id="IPR004886">
    <property type="entry name" value="Glucanosyltransferase"/>
</dbReference>
<keyword evidence="5" id="KW-0336">GPI-anchor</keyword>
<protein>
    <recommendedName>
        <fullName evidence="5">1,3-beta-glucanosyltransferase</fullName>
        <ecNumber evidence="5">2.4.1.-</ecNumber>
    </recommendedName>
</protein>
<feature type="signal peptide" evidence="5">
    <location>
        <begin position="1"/>
        <end position="20"/>
    </location>
</feature>
<accession>A0A9W8Y0T3</accession>
<keyword evidence="5 7" id="KW-0472">Membrane</keyword>
<feature type="region of interest" description="Disordered" evidence="6">
    <location>
        <begin position="363"/>
        <end position="397"/>
    </location>
</feature>
<dbReference type="GO" id="GO:0098552">
    <property type="term" value="C:side of membrane"/>
    <property type="evidence" value="ECO:0007669"/>
    <property type="project" value="UniProtKB-KW"/>
</dbReference>
<keyword evidence="7" id="KW-0812">Transmembrane</keyword>
<dbReference type="Gene3D" id="3.20.20.80">
    <property type="entry name" value="Glycosidases"/>
    <property type="match status" value="1"/>
</dbReference>
<dbReference type="Proteomes" id="UP001140560">
    <property type="component" value="Unassembled WGS sequence"/>
</dbReference>
<feature type="compositionally biased region" description="Low complexity" evidence="6">
    <location>
        <begin position="377"/>
        <end position="389"/>
    </location>
</feature>
<keyword evidence="5" id="KW-0808">Transferase</keyword>
<comment type="similarity">
    <text evidence="2 5">Belongs to the glycosyl hydrolase 72 family.</text>
</comment>
<evidence type="ECO:0000256" key="2">
    <source>
        <dbReference type="ARBA" id="ARBA00007528"/>
    </source>
</evidence>
<dbReference type="GO" id="GO:0005886">
    <property type="term" value="C:plasma membrane"/>
    <property type="evidence" value="ECO:0007669"/>
    <property type="project" value="UniProtKB-SubCell"/>
</dbReference>
<dbReference type="GO" id="GO:0071970">
    <property type="term" value="P:fungal-type cell wall (1-&gt;3)-beta-D-glucan biosynthetic process"/>
    <property type="evidence" value="ECO:0007669"/>
    <property type="project" value="TreeGrafter"/>
</dbReference>
<dbReference type="Pfam" id="PF03198">
    <property type="entry name" value="Glyco_hydro_72"/>
    <property type="match status" value="1"/>
</dbReference>
<dbReference type="EMBL" id="JAPEUY010000017">
    <property type="protein sequence ID" value="KAJ4364452.1"/>
    <property type="molecule type" value="Genomic_DNA"/>
</dbReference>
<evidence type="ECO:0000256" key="4">
    <source>
        <dbReference type="ARBA" id="ARBA00023180"/>
    </source>
</evidence>
<dbReference type="PANTHER" id="PTHR31468:SF8">
    <property type="entry name" value="1,3-BETA-GLUCANOSYLTRANSFERASE GAS2"/>
    <property type="match status" value="1"/>
</dbReference>
<reference evidence="8" key="1">
    <citation type="submission" date="2022-10" db="EMBL/GenBank/DDBJ databases">
        <title>Tapping the CABI collections for fungal endophytes: first genome assemblies for Collariella, Neodidymelliopsis, Ascochyta clinopodiicola, Didymella pomorum, Didymosphaeria variabile, Neocosmospora piperis and Neocucurbitaria cava.</title>
        <authorList>
            <person name="Hill R."/>
        </authorList>
    </citation>
    <scope>NUCLEOTIDE SEQUENCE</scope>
    <source>
        <strain evidence="8">IMI 356814</strain>
    </source>
</reference>
<evidence type="ECO:0000256" key="5">
    <source>
        <dbReference type="RuleBase" id="RU361209"/>
    </source>
</evidence>
<dbReference type="GO" id="GO:0031505">
    <property type="term" value="P:fungal-type cell wall organization"/>
    <property type="evidence" value="ECO:0007669"/>
    <property type="project" value="TreeGrafter"/>
</dbReference>
<keyword evidence="7" id="KW-1133">Transmembrane helix</keyword>
<keyword evidence="5" id="KW-0449">Lipoprotein</keyword>
<evidence type="ECO:0000256" key="6">
    <source>
        <dbReference type="SAM" id="MobiDB-lite"/>
    </source>
</evidence>
<keyword evidence="9" id="KW-1185">Reference proteome</keyword>
<evidence type="ECO:0000256" key="1">
    <source>
        <dbReference type="ARBA" id="ARBA00004609"/>
    </source>
</evidence>
<proteinExistence type="inferred from homology"/>
<feature type="region of interest" description="Disordered" evidence="6">
    <location>
        <begin position="496"/>
        <end position="564"/>
    </location>
</feature>
<comment type="function">
    <text evidence="5">Splits internally a 1,3-beta-glucan molecule and transfers the newly generated reducing end (the donor) to the non-reducing end of another 1,3-beta-glucan molecule (the acceptor) forming a 1,3-beta linkage, resulting in the elongation of 1,3-beta-glucan chains in the cell wall.</text>
</comment>
<dbReference type="InterPro" id="IPR017853">
    <property type="entry name" value="GH"/>
</dbReference>
<keyword evidence="3 5" id="KW-0732">Signal</keyword>
<comment type="caution">
    <text evidence="8">The sequence shown here is derived from an EMBL/GenBank/DDBJ whole genome shotgun (WGS) entry which is preliminary data.</text>
</comment>